<dbReference type="AlphaFoldDB" id="A0A0M0JV46"/>
<dbReference type="InterPro" id="IPR016024">
    <property type="entry name" value="ARM-type_fold"/>
</dbReference>
<feature type="domain" description="CSN8/PSMD8/EIF3K" evidence="2">
    <location>
        <begin position="58"/>
        <end position="197"/>
    </location>
</feature>
<dbReference type="HAMAP" id="MF_03010">
    <property type="entry name" value="eIF3k"/>
    <property type="match status" value="1"/>
</dbReference>
<comment type="caution">
    <text evidence="3">The sequence shown here is derived from an EMBL/GenBank/DDBJ whole genome shotgun (WGS) entry which is preliminary data.</text>
</comment>
<evidence type="ECO:0000313" key="4">
    <source>
        <dbReference type="Proteomes" id="UP000037460"/>
    </source>
</evidence>
<dbReference type="Gene3D" id="1.10.10.10">
    <property type="entry name" value="Winged helix-like DNA-binding domain superfamily/Winged helix DNA-binding domain"/>
    <property type="match status" value="1"/>
</dbReference>
<dbReference type="SUPFAM" id="SSF48371">
    <property type="entry name" value="ARM repeat"/>
    <property type="match status" value="1"/>
</dbReference>
<dbReference type="InterPro" id="IPR016020">
    <property type="entry name" value="Transl_init_fac_sub12_N_euk"/>
</dbReference>
<protein>
    <recommendedName>
        <fullName evidence="1">Eukaryotic translation initiation factor 3 subunit K</fullName>
        <shortName evidence="1">eIF3k</shortName>
    </recommendedName>
    <alternativeName>
        <fullName evidence="1">eIF-3 p25</fullName>
    </alternativeName>
</protein>
<keyword evidence="4" id="KW-1185">Reference proteome</keyword>
<comment type="subunit">
    <text evidence="1">Component of the eukaryotic translation initiation factor 3 (eIF-3) complex.</text>
</comment>
<reference evidence="4" key="1">
    <citation type="journal article" date="2015" name="PLoS Genet.">
        <title>Genome Sequence and Transcriptome Analyses of Chrysochromulina tobin: Metabolic Tools for Enhanced Algal Fitness in the Prominent Order Prymnesiales (Haptophyceae).</title>
        <authorList>
            <person name="Hovde B.T."/>
            <person name="Deodato C.R."/>
            <person name="Hunsperger H.M."/>
            <person name="Ryken S.A."/>
            <person name="Yost W."/>
            <person name="Jha R.K."/>
            <person name="Patterson J."/>
            <person name="Monnat R.J. Jr."/>
            <person name="Barlow S.B."/>
            <person name="Starkenburg S.R."/>
            <person name="Cattolico R.A."/>
        </authorList>
    </citation>
    <scope>NUCLEOTIDE SEQUENCE</scope>
    <source>
        <strain evidence="4">CCMP291</strain>
    </source>
</reference>
<dbReference type="PANTHER" id="PTHR13022:SF0">
    <property type="entry name" value="EUKARYOTIC TRANSLATION INITIATION FACTOR 3 SUBUNIT K"/>
    <property type="match status" value="1"/>
</dbReference>
<dbReference type="EMBL" id="JWZX01002313">
    <property type="protein sequence ID" value="KOO29998.1"/>
    <property type="molecule type" value="Genomic_DNA"/>
</dbReference>
<dbReference type="GO" id="GO:0006446">
    <property type="term" value="P:regulation of translational initiation"/>
    <property type="evidence" value="ECO:0007669"/>
    <property type="project" value="InterPro"/>
</dbReference>
<dbReference type="GO" id="GO:0005852">
    <property type="term" value="C:eukaryotic translation initiation factor 3 complex"/>
    <property type="evidence" value="ECO:0007669"/>
    <property type="project" value="UniProtKB-UniRule"/>
</dbReference>
<dbReference type="GO" id="GO:0016282">
    <property type="term" value="C:eukaryotic 43S preinitiation complex"/>
    <property type="evidence" value="ECO:0007669"/>
    <property type="project" value="UniProtKB-UniRule"/>
</dbReference>
<name>A0A0M0JV46_9EUKA</name>
<dbReference type="InterPro" id="IPR036390">
    <property type="entry name" value="WH_DNA-bd_sf"/>
</dbReference>
<comment type="subcellular location">
    <subcellularLocation>
        <location evidence="1">Cytoplasm</location>
    </subcellularLocation>
</comment>
<accession>A0A0M0JV46</accession>
<sequence length="221" mass="24032">MAPPGNGLDPAWTAKRFDAAILPQLEAHVDAQCTSQSYDLEPNLAVLKLYQFHPEALKVPVVAKILVKALMNLPETDFLACTYLIPERVLDQDPIKAIVGVAAQLERCSFREVWEVLSPLREEVLNATPGFDDAVRAFVLKTFEITYQSVPKAHLRASLGYAEADAAFVALVAKRGWTIDGDAVKIALNADNTAKPKRVDDSGPMDVSQMTKILASVAASS</sequence>
<dbReference type="PANTHER" id="PTHR13022">
    <property type="entry name" value="EUKARYOTIC TRANSLATION INITIATION FACTOR 3 SUBUNIT 11"/>
    <property type="match status" value="1"/>
</dbReference>
<keyword evidence="1" id="KW-0963">Cytoplasm</keyword>
<dbReference type="SUPFAM" id="SSF46785">
    <property type="entry name" value="Winged helix' DNA-binding domain"/>
    <property type="match status" value="1"/>
</dbReference>
<comment type="function">
    <text evidence="1">Component of the eukaryotic translation initiation factor 3 (eIF-3) complex, which is involved in protein synthesis of a specialized repertoire of mRNAs and, together with other initiation factors, stimulates binding of mRNA and methionyl-tRNAi to the 40S ribosome. The eIF-3 complex specifically targets and initiates translation of a subset of mRNAs involved in cell proliferation.</text>
</comment>
<dbReference type="Pfam" id="PF10075">
    <property type="entry name" value="CSN8_PSD8_EIF3K"/>
    <property type="match status" value="1"/>
</dbReference>
<dbReference type="Gene3D" id="1.25.40.250">
    <property type="entry name" value="ARM repeat, domain 1"/>
    <property type="match status" value="1"/>
</dbReference>
<comment type="similarity">
    <text evidence="1">Belongs to the eIF-3 subunit K family.</text>
</comment>
<organism evidence="3 4">
    <name type="scientific">Chrysochromulina tobinii</name>
    <dbReference type="NCBI Taxonomy" id="1460289"/>
    <lineage>
        <taxon>Eukaryota</taxon>
        <taxon>Haptista</taxon>
        <taxon>Haptophyta</taxon>
        <taxon>Prymnesiophyceae</taxon>
        <taxon>Prymnesiales</taxon>
        <taxon>Chrysochromulinaceae</taxon>
        <taxon>Chrysochromulina</taxon>
    </lineage>
</organism>
<evidence type="ECO:0000256" key="1">
    <source>
        <dbReference type="HAMAP-Rule" id="MF_03010"/>
    </source>
</evidence>
<gene>
    <name evidence="3" type="ORF">Ctob_013851</name>
</gene>
<proteinExistence type="inferred from homology"/>
<dbReference type="InterPro" id="IPR033464">
    <property type="entry name" value="CSN8_PSD8_EIF3K"/>
</dbReference>
<evidence type="ECO:0000313" key="3">
    <source>
        <dbReference type="EMBL" id="KOO29998.1"/>
    </source>
</evidence>
<dbReference type="OrthoDB" id="337745at2759"/>
<keyword evidence="1" id="KW-0648">Protein biosynthesis</keyword>
<keyword evidence="1 3" id="KW-0396">Initiation factor</keyword>
<dbReference type="GO" id="GO:0001732">
    <property type="term" value="P:formation of cytoplasmic translation initiation complex"/>
    <property type="evidence" value="ECO:0007669"/>
    <property type="project" value="UniProtKB-UniRule"/>
</dbReference>
<dbReference type="Proteomes" id="UP000037460">
    <property type="component" value="Unassembled WGS sequence"/>
</dbReference>
<dbReference type="InterPro" id="IPR009374">
    <property type="entry name" value="eIF3k"/>
</dbReference>
<dbReference type="InterPro" id="IPR036388">
    <property type="entry name" value="WH-like_DNA-bd_sf"/>
</dbReference>
<dbReference type="GO" id="GO:0003723">
    <property type="term" value="F:RNA binding"/>
    <property type="evidence" value="ECO:0007669"/>
    <property type="project" value="UniProtKB-UniRule"/>
</dbReference>
<dbReference type="GO" id="GO:0003743">
    <property type="term" value="F:translation initiation factor activity"/>
    <property type="evidence" value="ECO:0007669"/>
    <property type="project" value="UniProtKB-UniRule"/>
</dbReference>
<dbReference type="GO" id="GO:0043022">
    <property type="term" value="F:ribosome binding"/>
    <property type="evidence" value="ECO:0007669"/>
    <property type="project" value="InterPro"/>
</dbReference>
<dbReference type="GO" id="GO:0033290">
    <property type="term" value="C:eukaryotic 48S preinitiation complex"/>
    <property type="evidence" value="ECO:0007669"/>
    <property type="project" value="UniProtKB-UniRule"/>
</dbReference>
<evidence type="ECO:0000259" key="2">
    <source>
        <dbReference type="Pfam" id="PF10075"/>
    </source>
</evidence>